<dbReference type="InterPro" id="IPR043988">
    <property type="entry name" value="CCZ1/INTU_longin_2"/>
</dbReference>
<feature type="domain" description="CCZ1/INTU/HPS4 third Longin" evidence="4">
    <location>
        <begin position="377"/>
        <end position="473"/>
    </location>
</feature>
<comment type="caution">
    <text evidence="5">The sequence shown here is derived from an EMBL/GenBank/DDBJ whole genome shotgun (WGS) entry which is preliminary data.</text>
</comment>
<evidence type="ECO:0000313" key="5">
    <source>
        <dbReference type="EMBL" id="CAI8013591.1"/>
    </source>
</evidence>
<dbReference type="Proteomes" id="UP001174909">
    <property type="component" value="Unassembled WGS sequence"/>
</dbReference>
<dbReference type="PANTHER" id="PTHR13056:SF0">
    <property type="entry name" value="VACUOLAR FUSION PROTEIN CCZ1 HOMOLOG-RELATED"/>
    <property type="match status" value="1"/>
</dbReference>
<gene>
    <name evidence="5" type="ORF">GBAR_LOCUS8595</name>
</gene>
<evidence type="ECO:0000259" key="2">
    <source>
        <dbReference type="Pfam" id="PF19031"/>
    </source>
</evidence>
<feature type="domain" description="CCZ1/INTU/HSP4 first Longin" evidence="2">
    <location>
        <begin position="12"/>
        <end position="136"/>
    </location>
</feature>
<organism evidence="5 6">
    <name type="scientific">Geodia barretti</name>
    <name type="common">Barrett's horny sponge</name>
    <dbReference type="NCBI Taxonomy" id="519541"/>
    <lineage>
        <taxon>Eukaryota</taxon>
        <taxon>Metazoa</taxon>
        <taxon>Porifera</taxon>
        <taxon>Demospongiae</taxon>
        <taxon>Heteroscleromorpha</taxon>
        <taxon>Tetractinellida</taxon>
        <taxon>Astrophorina</taxon>
        <taxon>Geodiidae</taxon>
        <taxon>Geodia</taxon>
    </lineage>
</organism>
<accession>A0AA35RN47</accession>
<evidence type="ECO:0000256" key="1">
    <source>
        <dbReference type="ARBA" id="ARBA00005352"/>
    </source>
</evidence>
<protein>
    <submittedName>
        <fullName evidence="5">Vacuolar fusion protein CCZ1 homolog</fullName>
    </submittedName>
</protein>
<dbReference type="InterPro" id="IPR043987">
    <property type="entry name" value="CCZ1/INTU/HSP4_longin_1"/>
</dbReference>
<dbReference type="Pfam" id="PF19032">
    <property type="entry name" value="Intu_longin_2"/>
    <property type="match status" value="1"/>
</dbReference>
<evidence type="ECO:0000313" key="6">
    <source>
        <dbReference type="Proteomes" id="UP001174909"/>
    </source>
</evidence>
<dbReference type="EMBL" id="CASHTH010001278">
    <property type="protein sequence ID" value="CAI8013591.1"/>
    <property type="molecule type" value="Genomic_DNA"/>
</dbReference>
<keyword evidence="6" id="KW-1185">Reference proteome</keyword>
<dbReference type="GO" id="GO:0035658">
    <property type="term" value="C:Mon1-Ccz1 complex"/>
    <property type="evidence" value="ECO:0007669"/>
    <property type="project" value="InterPro"/>
</dbReference>
<dbReference type="AlphaFoldDB" id="A0AA35RN47"/>
<dbReference type="Pfam" id="PF19033">
    <property type="entry name" value="Intu_longin_3"/>
    <property type="match status" value="1"/>
</dbReference>
<evidence type="ECO:0000259" key="4">
    <source>
        <dbReference type="Pfam" id="PF19033"/>
    </source>
</evidence>
<name>A0AA35RN47_GEOBA</name>
<feature type="domain" description="CCZ1/INTU second Longin" evidence="3">
    <location>
        <begin position="206"/>
        <end position="354"/>
    </location>
</feature>
<comment type="similarity">
    <text evidence="1">Belongs to the CCZ1 family.</text>
</comment>
<sequence length="485" mass="55767">MATSYVKESELLSFFVYDTRLGLKEGTEEQKILYYHPDNESVNKKVRNVGLCEALVNFTKTFNPDRPCQAVHTDRKRQVFLEPEPEIWTVMTVSIPWVEQVNNGERTVQYIQDYVQDEVLETALQRSYSMFKLFHGSYTDVCNQAGQEGLRARLQRFYSRYLQTIDVDKLDIFSIFQGMQFLPLDKYMYLKAHCFVNLVETTYRNIQRTVFLYGDQLVWSGLGQEDIQIFYQYLLTWLFPNWASENPALVASLNPLSQHSSLSLSSPPISSSLPASHPSIALTNVTGPGGFILGQPGTGDQRKSPWVYVTVDGLLQGCKLFVFNVGSATMCFFVKSLGKNSPSADFCKKLGTFLNPRLSQISREIADFIAKSKTPSTEQLYKYVYFNEMNLAVKSSRSSRRSPSPSHHISPEAMRIIIDLNREYNELDEGETIMRTLSDFWVVCRKSGHRRFFVILTQKNANFAEINEEVRKLCQREFTNIFFLD</sequence>
<dbReference type="InterPro" id="IPR013176">
    <property type="entry name" value="Ccz1"/>
</dbReference>
<dbReference type="InterPro" id="IPR043989">
    <property type="entry name" value="CCZ1/INTU/HSP4_longin_3"/>
</dbReference>
<evidence type="ECO:0000259" key="3">
    <source>
        <dbReference type="Pfam" id="PF19032"/>
    </source>
</evidence>
<proteinExistence type="inferred from homology"/>
<reference evidence="5" key="1">
    <citation type="submission" date="2023-03" db="EMBL/GenBank/DDBJ databases">
        <authorList>
            <person name="Steffen K."/>
            <person name="Cardenas P."/>
        </authorList>
    </citation>
    <scope>NUCLEOTIDE SEQUENCE</scope>
</reference>
<dbReference type="GO" id="GO:0016192">
    <property type="term" value="P:vesicle-mediated transport"/>
    <property type="evidence" value="ECO:0007669"/>
    <property type="project" value="InterPro"/>
</dbReference>
<dbReference type="PANTHER" id="PTHR13056">
    <property type="entry name" value="VACUOLAR FUSION PROTEIN CCZ1 HOMOLOG-RELATED"/>
    <property type="match status" value="1"/>
</dbReference>
<dbReference type="Pfam" id="PF19031">
    <property type="entry name" value="Intu_longin_1"/>
    <property type="match status" value="1"/>
</dbReference>